<dbReference type="PANTHER" id="PTHR31793">
    <property type="entry name" value="4-HYDROXYBENZOYL-COA THIOESTERASE FAMILY MEMBER"/>
    <property type="match status" value="1"/>
</dbReference>
<gene>
    <name evidence="3" type="ORF">SAMN04487992_10418</name>
</gene>
<dbReference type="CDD" id="cd00586">
    <property type="entry name" value="4HBT"/>
    <property type="match status" value="1"/>
</dbReference>
<keyword evidence="2 3" id="KW-0378">Hydrolase</keyword>
<dbReference type="GO" id="GO:0047617">
    <property type="term" value="F:fatty acyl-CoA hydrolase activity"/>
    <property type="evidence" value="ECO:0007669"/>
    <property type="project" value="TreeGrafter"/>
</dbReference>
<evidence type="ECO:0000256" key="2">
    <source>
        <dbReference type="ARBA" id="ARBA00022801"/>
    </source>
</evidence>
<dbReference type="InterPro" id="IPR006684">
    <property type="entry name" value="YbgC/YbaW"/>
</dbReference>
<dbReference type="InterPro" id="IPR029069">
    <property type="entry name" value="HotDog_dom_sf"/>
</dbReference>
<sequence>MNFRFFFTMLPLQRSTAFKYIIFTFKIMDINKISFRVRYGETDQMGVVYHGNYAQYLEMGRVELLRGLGISYKALEESGIILPVISLTVNFKKSALYDDLITVVTNLKKIPSVKIEFDYMIFNEKKELLVEAHTILAFIDSKKNKPMRCPEDLLEKISEYLNSVKKQV</sequence>
<dbReference type="eggNOG" id="COG0824">
    <property type="taxonomic scope" value="Bacteria"/>
</dbReference>
<dbReference type="PANTHER" id="PTHR31793:SF27">
    <property type="entry name" value="NOVEL THIOESTERASE SUPERFAMILY DOMAIN AND SAPOSIN A-TYPE DOMAIN CONTAINING PROTEIN (0610012H03RIK)"/>
    <property type="match status" value="1"/>
</dbReference>
<proteinExistence type="inferred from homology"/>
<reference evidence="4" key="1">
    <citation type="submission" date="2016-10" db="EMBL/GenBank/DDBJ databases">
        <authorList>
            <person name="Varghese N."/>
            <person name="Submissions S."/>
        </authorList>
    </citation>
    <scope>NUCLEOTIDE SEQUENCE [LARGE SCALE GENOMIC DNA]</scope>
    <source>
        <strain evidence="4">DSM 24729</strain>
    </source>
</reference>
<dbReference type="Gene3D" id="3.10.129.10">
    <property type="entry name" value="Hotdog Thioesterase"/>
    <property type="match status" value="1"/>
</dbReference>
<evidence type="ECO:0000313" key="4">
    <source>
        <dbReference type="Proteomes" id="UP000182114"/>
    </source>
</evidence>
<keyword evidence="4" id="KW-1185">Reference proteome</keyword>
<dbReference type="InterPro" id="IPR050563">
    <property type="entry name" value="4-hydroxybenzoyl-CoA_TE"/>
</dbReference>
<dbReference type="InterPro" id="IPR008272">
    <property type="entry name" value="HB-CoA_thioesterase_AS"/>
</dbReference>
<protein>
    <submittedName>
        <fullName evidence="3">Acyl-CoA thioester hydrolase</fullName>
    </submittedName>
</protein>
<dbReference type="PROSITE" id="PS01328">
    <property type="entry name" value="4HBCOA_THIOESTERASE"/>
    <property type="match status" value="1"/>
</dbReference>
<accession>A0A1G7FZJ6</accession>
<dbReference type="SUPFAM" id="SSF54637">
    <property type="entry name" value="Thioesterase/thiol ester dehydrase-isomerase"/>
    <property type="match status" value="1"/>
</dbReference>
<evidence type="ECO:0000313" key="3">
    <source>
        <dbReference type="EMBL" id="SDE81298.1"/>
    </source>
</evidence>
<dbReference type="Proteomes" id="UP000182114">
    <property type="component" value="Unassembled WGS sequence"/>
</dbReference>
<comment type="similarity">
    <text evidence="1">Belongs to the 4-hydroxybenzoyl-CoA thioesterase family.</text>
</comment>
<dbReference type="EMBL" id="FNBD01000004">
    <property type="protein sequence ID" value="SDE81298.1"/>
    <property type="molecule type" value="Genomic_DNA"/>
</dbReference>
<dbReference type="NCBIfam" id="TIGR00051">
    <property type="entry name" value="YbgC/FadM family acyl-CoA thioesterase"/>
    <property type="match status" value="1"/>
</dbReference>
<dbReference type="Pfam" id="PF13279">
    <property type="entry name" value="4HBT_2"/>
    <property type="match status" value="1"/>
</dbReference>
<name>A0A1G7FZJ6_9FLAO</name>
<organism evidence="3 4">
    <name type="scientific">Cellulophaga baltica</name>
    <dbReference type="NCBI Taxonomy" id="76594"/>
    <lineage>
        <taxon>Bacteria</taxon>
        <taxon>Pseudomonadati</taxon>
        <taxon>Bacteroidota</taxon>
        <taxon>Flavobacteriia</taxon>
        <taxon>Flavobacteriales</taxon>
        <taxon>Flavobacteriaceae</taxon>
        <taxon>Cellulophaga</taxon>
    </lineage>
</organism>
<dbReference type="AlphaFoldDB" id="A0A1G7FZJ6"/>
<evidence type="ECO:0000256" key="1">
    <source>
        <dbReference type="ARBA" id="ARBA00005953"/>
    </source>
</evidence>